<dbReference type="Gene3D" id="1.20.120.450">
    <property type="entry name" value="dinb family like domain"/>
    <property type="match status" value="1"/>
</dbReference>
<feature type="compositionally biased region" description="Basic residues" evidence="1">
    <location>
        <begin position="1"/>
        <end position="67"/>
    </location>
</feature>
<sequence>MAARRGAPKKTAAKAAKKRAAARVSRRARAKAARKKSAVPPKKKKSATKRSAPKKPAKAATPARKKAAVPTKTVVTKKAPAAKKAVAAAPKAQKATKPAAPKRSNVTRMRQPYRDTRPPQREPAFQPAFEPQRQGANPKEILLFEMQRARVAVMASIQGLTAATADRPRAPGKWSVREIVLHLIVRDRVRLDEFAPVLGGRAPSWTGLDENAMARVNELHLGPLRPLSWDEAVRLLQATREQLIAALVSVPSHPPELWTESHPFGAMLHALPRHDRHHAEQIKAARIEG</sequence>
<dbReference type="EMBL" id="JACRIW010000014">
    <property type="protein sequence ID" value="MBI5168161.1"/>
    <property type="molecule type" value="Genomic_DNA"/>
</dbReference>
<gene>
    <name evidence="3" type="ORF">HZA61_01600</name>
</gene>
<reference evidence="3" key="1">
    <citation type="submission" date="2020-07" db="EMBL/GenBank/DDBJ databases">
        <title>Huge and variable diversity of episymbiotic CPR bacteria and DPANN archaea in groundwater ecosystems.</title>
        <authorList>
            <person name="He C.Y."/>
            <person name="Keren R."/>
            <person name="Whittaker M."/>
            <person name="Farag I.F."/>
            <person name="Doudna J."/>
            <person name="Cate J.H.D."/>
            <person name="Banfield J.F."/>
        </authorList>
    </citation>
    <scope>NUCLEOTIDE SEQUENCE</scope>
    <source>
        <strain evidence="3">NC_groundwater_1813_Pr3_B-0.1um_71_17</strain>
    </source>
</reference>
<feature type="region of interest" description="Disordered" evidence="1">
    <location>
        <begin position="1"/>
        <end position="125"/>
    </location>
</feature>
<proteinExistence type="predicted"/>
<accession>A0A933W7Q4</accession>
<dbReference type="AlphaFoldDB" id="A0A933W7Q4"/>
<evidence type="ECO:0000313" key="3">
    <source>
        <dbReference type="EMBL" id="MBI5168161.1"/>
    </source>
</evidence>
<name>A0A933W7Q4_UNCEI</name>
<dbReference type="InterPro" id="IPR034660">
    <property type="entry name" value="DinB/YfiT-like"/>
</dbReference>
<evidence type="ECO:0000313" key="4">
    <source>
        <dbReference type="Proteomes" id="UP000696931"/>
    </source>
</evidence>
<evidence type="ECO:0000256" key="1">
    <source>
        <dbReference type="SAM" id="MobiDB-lite"/>
    </source>
</evidence>
<dbReference type="InterPro" id="IPR024775">
    <property type="entry name" value="DinB-like"/>
</dbReference>
<dbReference type="Pfam" id="PF12867">
    <property type="entry name" value="DinB_2"/>
    <property type="match status" value="1"/>
</dbReference>
<feature type="domain" description="DinB-like" evidence="2">
    <location>
        <begin position="147"/>
        <end position="282"/>
    </location>
</feature>
<protein>
    <submittedName>
        <fullName evidence="3">DinB family protein</fullName>
    </submittedName>
</protein>
<evidence type="ECO:0000259" key="2">
    <source>
        <dbReference type="Pfam" id="PF12867"/>
    </source>
</evidence>
<feature type="compositionally biased region" description="Low complexity" evidence="1">
    <location>
        <begin position="68"/>
        <end position="103"/>
    </location>
</feature>
<comment type="caution">
    <text evidence="3">The sequence shown here is derived from an EMBL/GenBank/DDBJ whole genome shotgun (WGS) entry which is preliminary data.</text>
</comment>
<dbReference type="Proteomes" id="UP000696931">
    <property type="component" value="Unassembled WGS sequence"/>
</dbReference>
<organism evidence="3 4">
    <name type="scientific">Eiseniibacteriota bacterium</name>
    <dbReference type="NCBI Taxonomy" id="2212470"/>
    <lineage>
        <taxon>Bacteria</taxon>
        <taxon>Candidatus Eiseniibacteriota</taxon>
    </lineage>
</organism>
<dbReference type="SUPFAM" id="SSF109854">
    <property type="entry name" value="DinB/YfiT-like putative metalloenzymes"/>
    <property type="match status" value="1"/>
</dbReference>